<evidence type="ECO:0000256" key="3">
    <source>
        <dbReference type="SAM" id="SignalP"/>
    </source>
</evidence>
<keyword evidence="2" id="KW-0472">Membrane</keyword>
<evidence type="ECO:0008006" key="6">
    <source>
        <dbReference type="Google" id="ProtNLM"/>
    </source>
</evidence>
<gene>
    <name evidence="4" type="ORF">MMYC01_210055</name>
</gene>
<accession>A0A175VRC3</accession>
<dbReference type="OrthoDB" id="10466719at2759"/>
<dbReference type="STRING" id="100816.A0A175VRC3"/>
<reference evidence="4 5" key="1">
    <citation type="journal article" date="2016" name="Genome Announc.">
        <title>Genome Sequence of Madurella mycetomatis mm55, Isolated from a Human Mycetoma Case in Sudan.</title>
        <authorList>
            <person name="Smit S."/>
            <person name="Derks M.F."/>
            <person name="Bervoets S."/>
            <person name="Fahal A."/>
            <person name="van Leeuwen W."/>
            <person name="van Belkum A."/>
            <person name="van de Sande W.W."/>
        </authorList>
    </citation>
    <scope>NUCLEOTIDE SEQUENCE [LARGE SCALE GENOMIC DNA]</scope>
    <source>
        <strain evidence="5">mm55</strain>
    </source>
</reference>
<dbReference type="EMBL" id="LCTW02000430">
    <property type="protein sequence ID" value="KXX73721.1"/>
    <property type="molecule type" value="Genomic_DNA"/>
</dbReference>
<feature type="region of interest" description="Disordered" evidence="1">
    <location>
        <begin position="428"/>
        <end position="456"/>
    </location>
</feature>
<keyword evidence="3" id="KW-0732">Signal</keyword>
<name>A0A175VRC3_9PEZI</name>
<keyword evidence="2" id="KW-0812">Transmembrane</keyword>
<evidence type="ECO:0000256" key="2">
    <source>
        <dbReference type="SAM" id="Phobius"/>
    </source>
</evidence>
<evidence type="ECO:0000313" key="4">
    <source>
        <dbReference type="EMBL" id="KXX73721.1"/>
    </source>
</evidence>
<comment type="caution">
    <text evidence="4">The sequence shown here is derived from an EMBL/GenBank/DDBJ whole genome shotgun (WGS) entry which is preliminary data.</text>
</comment>
<evidence type="ECO:0000313" key="5">
    <source>
        <dbReference type="Proteomes" id="UP000078237"/>
    </source>
</evidence>
<keyword evidence="2" id="KW-1133">Transmembrane helix</keyword>
<protein>
    <recommendedName>
        <fullName evidence="6">Transmembrane protein</fullName>
    </recommendedName>
</protein>
<dbReference type="Proteomes" id="UP000078237">
    <property type="component" value="Unassembled WGS sequence"/>
</dbReference>
<keyword evidence="5" id="KW-1185">Reference proteome</keyword>
<feature type="transmembrane region" description="Helical" evidence="2">
    <location>
        <begin position="377"/>
        <end position="397"/>
    </location>
</feature>
<dbReference type="AlphaFoldDB" id="A0A175VRC3"/>
<feature type="signal peptide" evidence="3">
    <location>
        <begin position="1"/>
        <end position="19"/>
    </location>
</feature>
<proteinExistence type="predicted"/>
<organism evidence="4 5">
    <name type="scientific">Madurella mycetomatis</name>
    <dbReference type="NCBI Taxonomy" id="100816"/>
    <lineage>
        <taxon>Eukaryota</taxon>
        <taxon>Fungi</taxon>
        <taxon>Dikarya</taxon>
        <taxon>Ascomycota</taxon>
        <taxon>Pezizomycotina</taxon>
        <taxon>Sordariomycetes</taxon>
        <taxon>Sordariomycetidae</taxon>
        <taxon>Sordariales</taxon>
        <taxon>Sordariales incertae sedis</taxon>
        <taxon>Madurella</taxon>
    </lineage>
</organism>
<feature type="compositionally biased region" description="Acidic residues" evidence="1">
    <location>
        <begin position="446"/>
        <end position="456"/>
    </location>
</feature>
<dbReference type="VEuPathDB" id="FungiDB:MMYC01_210055"/>
<evidence type="ECO:0000256" key="1">
    <source>
        <dbReference type="SAM" id="MobiDB-lite"/>
    </source>
</evidence>
<feature type="chain" id="PRO_5008043234" description="Transmembrane protein" evidence="3">
    <location>
        <begin position="20"/>
        <end position="456"/>
    </location>
</feature>
<sequence>MGLILSVFATFILPPLVASLIKEQESTFVSDTTTHRLLEFNGNTLANLEPHQWNLILNSVIAEDQYAGEVSPWTNRTHAFRPFEPQKGFSDRGTLTAASTAYAAHLSCEKVEGAILQLDDFGMNIDQVRVNLTATDRNCNIAYDFIIHPTNRPLVVEAFHQTACGLDNSLTRVVVLTATASNEETPRLSNPNLTSCVVAYSSTSGNLTVHWANGIAPFQNSTTSNGRTGATAAPTFVSFSDTEPVTPKKDFLQATFEGNLLAINVLQYGSTQDQIANNEFADFVMAVATGLLPSSPNPSSGDIGSPLSLAPTSGAETALAIIHTPEVLLQAMPLAFASIYRVAVARMGMVPARAVNPEETAVMGRLETMEMRLWVRYWLVAVMMVYLLASTLSSIWLMKWWGWTIQVGEQSNTACASGNDGQLAGVARSDVNGEPGSKANIRADVDNVDNVDNVDP</sequence>